<reference evidence="1 2" key="1">
    <citation type="journal article" date="2018" name="New Phytol.">
        <title>Phylogenomics of Endogonaceae and evolution of mycorrhizas within Mucoromycota.</title>
        <authorList>
            <person name="Chang Y."/>
            <person name="Desiro A."/>
            <person name="Na H."/>
            <person name="Sandor L."/>
            <person name="Lipzen A."/>
            <person name="Clum A."/>
            <person name="Barry K."/>
            <person name="Grigoriev I.V."/>
            <person name="Martin F.M."/>
            <person name="Stajich J.E."/>
            <person name="Smith M.E."/>
            <person name="Bonito G."/>
            <person name="Spatafora J.W."/>
        </authorList>
    </citation>
    <scope>NUCLEOTIDE SEQUENCE [LARGE SCALE GENOMIC DNA]</scope>
    <source>
        <strain evidence="1 2">AD002</strain>
    </source>
</reference>
<dbReference type="Gene3D" id="3.90.25.10">
    <property type="entry name" value="UDP-galactose 4-epimerase, domain 1"/>
    <property type="match status" value="1"/>
</dbReference>
<dbReference type="EMBL" id="RBNJ01002948">
    <property type="protein sequence ID" value="RUS31438.1"/>
    <property type="molecule type" value="Genomic_DNA"/>
</dbReference>
<feature type="non-terminal residue" evidence="1">
    <location>
        <position position="93"/>
    </location>
</feature>
<evidence type="ECO:0000313" key="1">
    <source>
        <dbReference type="EMBL" id="RUS31438.1"/>
    </source>
</evidence>
<keyword evidence="2" id="KW-1185">Reference proteome</keyword>
<dbReference type="AlphaFoldDB" id="A0A433QNV5"/>
<dbReference type="Proteomes" id="UP000274822">
    <property type="component" value="Unassembled WGS sequence"/>
</dbReference>
<name>A0A433QNV5_9FUNG</name>
<accession>A0A433QNV5</accession>
<dbReference type="Gene3D" id="3.40.50.720">
    <property type="entry name" value="NAD(P)-binding Rossmann-like Domain"/>
    <property type="match status" value="1"/>
</dbReference>
<gene>
    <name evidence="1" type="ORF">BC938DRAFT_477801</name>
</gene>
<sequence>MQAVAQVVVGKSENKGEGFRWAALDHRHHKQMYRLTGPELMDGEEIARVINETVRPDKEVRFEPVSRGEMRRVLEKLRDEGGRGRGGNRVAQG</sequence>
<organism evidence="1 2">
    <name type="scientific">Jimgerdemannia flammicorona</name>
    <dbReference type="NCBI Taxonomy" id="994334"/>
    <lineage>
        <taxon>Eukaryota</taxon>
        <taxon>Fungi</taxon>
        <taxon>Fungi incertae sedis</taxon>
        <taxon>Mucoromycota</taxon>
        <taxon>Mucoromycotina</taxon>
        <taxon>Endogonomycetes</taxon>
        <taxon>Endogonales</taxon>
        <taxon>Endogonaceae</taxon>
        <taxon>Jimgerdemannia</taxon>
    </lineage>
</organism>
<evidence type="ECO:0000313" key="2">
    <source>
        <dbReference type="Proteomes" id="UP000274822"/>
    </source>
</evidence>
<proteinExistence type="predicted"/>
<comment type="caution">
    <text evidence="1">The sequence shown here is derived from an EMBL/GenBank/DDBJ whole genome shotgun (WGS) entry which is preliminary data.</text>
</comment>
<protein>
    <submittedName>
        <fullName evidence="1">Uncharacterized protein</fullName>
    </submittedName>
</protein>